<dbReference type="InterPro" id="IPR027443">
    <property type="entry name" value="IPNS-like_sf"/>
</dbReference>
<dbReference type="PANTHER" id="PTHR14741:SF32">
    <property type="entry name" value="TRIMETHYLGUANOSINE SYNTHASE"/>
    <property type="match status" value="1"/>
</dbReference>
<proteinExistence type="inferred from homology"/>
<keyword evidence="11" id="KW-1185">Reference proteome</keyword>
<comment type="caution">
    <text evidence="10">The sequence shown here is derived from an EMBL/GenBank/DDBJ whole genome shotgun (WGS) entry which is preliminary data.</text>
</comment>
<comment type="catalytic activity">
    <reaction evidence="6">
        <text>a 5'-end (N(7)-methyl 5'-triphosphoguanosine)-ribonucleoside in snRNA + S-adenosyl-L-methionine = a 5'-end (N(2),N(7)-dimethyl 5'-triphosphoguanosine)-ribonucleoside in snRNA + S-adenosyl-L-homocysteine + H(+)</text>
        <dbReference type="Rhea" id="RHEA:78471"/>
        <dbReference type="Rhea" id="RHEA-COMP:19085"/>
        <dbReference type="Rhea" id="RHEA-COMP:19087"/>
        <dbReference type="ChEBI" id="CHEBI:15378"/>
        <dbReference type="ChEBI" id="CHEBI:57856"/>
        <dbReference type="ChEBI" id="CHEBI:59789"/>
        <dbReference type="ChEBI" id="CHEBI:156461"/>
        <dbReference type="ChEBI" id="CHEBI:172880"/>
    </reaction>
    <physiologicalReaction direction="left-to-right" evidence="6">
        <dbReference type="Rhea" id="RHEA:78472"/>
    </physiologicalReaction>
</comment>
<feature type="region of interest" description="Disordered" evidence="8">
    <location>
        <begin position="111"/>
        <end position="143"/>
    </location>
</feature>
<dbReference type="PROSITE" id="PS51471">
    <property type="entry name" value="FE2OG_OXY"/>
    <property type="match status" value="1"/>
</dbReference>
<accession>A0A8J2SQH1</accession>
<evidence type="ECO:0000313" key="11">
    <source>
        <dbReference type="Proteomes" id="UP000789595"/>
    </source>
</evidence>
<comment type="catalytic activity">
    <reaction evidence="3">
        <text>a 5'-end (N(2),N(7)-dimethyl 5'-triphosphoguanosine)-ribonucleoside in snoRNA + S-adenosyl-L-methionine = a 5'-end (N(2),N(2),N(7)-trimethyl 5'-triphosphoguanosine)-ribonucleoside in snoRNA + S-adenosyl-L-homocysteine + H(+)</text>
        <dbReference type="Rhea" id="RHEA:78507"/>
        <dbReference type="Rhea" id="RHEA-COMP:19088"/>
        <dbReference type="Rhea" id="RHEA-COMP:19090"/>
        <dbReference type="ChEBI" id="CHEBI:15378"/>
        <dbReference type="ChEBI" id="CHEBI:57856"/>
        <dbReference type="ChEBI" id="CHEBI:59789"/>
        <dbReference type="ChEBI" id="CHEBI:167623"/>
        <dbReference type="ChEBI" id="CHEBI:172880"/>
    </reaction>
    <physiologicalReaction direction="left-to-right" evidence="3">
        <dbReference type="Rhea" id="RHEA:78508"/>
    </physiologicalReaction>
</comment>
<feature type="compositionally biased region" description="Basic residues" evidence="8">
    <location>
        <begin position="115"/>
        <end position="129"/>
    </location>
</feature>
<evidence type="ECO:0000256" key="2">
    <source>
        <dbReference type="ARBA" id="ARBA00025783"/>
    </source>
</evidence>
<evidence type="ECO:0000256" key="5">
    <source>
        <dbReference type="ARBA" id="ARBA00048763"/>
    </source>
</evidence>
<dbReference type="Gene3D" id="2.60.120.330">
    <property type="entry name" value="B-lactam Antibiotic, Isopenicillin N Synthase, Chain"/>
    <property type="match status" value="1"/>
</dbReference>
<feature type="domain" description="Fe2OG dioxygenase" evidence="9">
    <location>
        <begin position="480"/>
        <end position="587"/>
    </location>
</feature>
<sequence length="621" mass="66684">MNALMQGLGCLGCLDGSSDGDACEAPAPQPLAAPARVVETELRARDDGTRNYRLERRAVAWACEDAVRRCANAAVDAALDESLRDALDARLGLKDEMAACGLAEGELPLAFGSSRRPRRQPKKKKRKKAPGPSRLADAPNPQRGVDDKYWAQRFHYFSLYDCGIQLDAESWYSVTPEKIALAIAARCRPTDVVVDAFCGCGGNAIALARRCRHVIAIDIDAAKVEKARRNARIYGVAVDFVVGDALVLLKTLRADVCFLSPPWGGPGYGEDFRLEAIDVQGVDGFGLLRLAAACAPRVAYYLPRTLSVKEAARLAPIVEVESQYLNDKLKAKTVYIGFEEAVPVVASLDGVADALSTIGCAQLLVDDDLRAHNAAASELWHAFFAADEAHRRQFALADGADSGGYHSSGMLGRYNAHRSGVIYEHDEAVPQLVEGVAFVERVEAWRGAVTALARDVLGAVAARRGAPADMFAAGGAFDARAAGRFHVKRTHAGAARVLLPAHRDPSTLSLIVHFSAPPTGLEVRTPRGWARCARTGPGVVTVLAGSVLAAALPGVPACIPAPTHRVVADWEEDDRSPRLAATFFCEPRPDARMADVAGDTSDAPTYATWRARSYKKYLKKP</sequence>
<dbReference type="GO" id="GO:0071164">
    <property type="term" value="F:RNA cap trimethylguanosine synthase activity"/>
    <property type="evidence" value="ECO:0007669"/>
    <property type="project" value="TreeGrafter"/>
</dbReference>
<dbReference type="CDD" id="cd02440">
    <property type="entry name" value="AdoMet_MTases"/>
    <property type="match status" value="1"/>
</dbReference>
<evidence type="ECO:0000313" key="10">
    <source>
        <dbReference type="EMBL" id="CAH0375216.1"/>
    </source>
</evidence>
<dbReference type="AlphaFoldDB" id="A0A8J2SQH1"/>
<evidence type="ECO:0000256" key="1">
    <source>
        <dbReference type="ARBA" id="ARBA00018517"/>
    </source>
</evidence>
<evidence type="ECO:0000259" key="9">
    <source>
        <dbReference type="PROSITE" id="PS51471"/>
    </source>
</evidence>
<dbReference type="OrthoDB" id="194443at2759"/>
<gene>
    <name evidence="10" type="ORF">PECAL_4P25420</name>
</gene>
<dbReference type="Gene3D" id="3.40.50.150">
    <property type="entry name" value="Vaccinia Virus protein VP39"/>
    <property type="match status" value="1"/>
</dbReference>
<name>A0A8J2SQH1_9STRA</name>
<dbReference type="InterPro" id="IPR005123">
    <property type="entry name" value="Oxoglu/Fe-dep_dioxygenase_dom"/>
</dbReference>
<protein>
    <recommendedName>
        <fullName evidence="1">Trimethylguanosine synthase</fullName>
    </recommendedName>
    <alternativeName>
        <fullName evidence="7">Cap-specific guanine-N(2) methyltransferase</fullName>
    </alternativeName>
</protein>
<dbReference type="EMBL" id="CAKKNE010000004">
    <property type="protein sequence ID" value="CAH0375216.1"/>
    <property type="molecule type" value="Genomic_DNA"/>
</dbReference>
<evidence type="ECO:0000256" key="4">
    <source>
        <dbReference type="ARBA" id="ARBA00048740"/>
    </source>
</evidence>
<reference evidence="10" key="1">
    <citation type="submission" date="2021-11" db="EMBL/GenBank/DDBJ databases">
        <authorList>
            <consortium name="Genoscope - CEA"/>
            <person name="William W."/>
        </authorList>
    </citation>
    <scope>NUCLEOTIDE SEQUENCE</scope>
</reference>
<dbReference type="PANTHER" id="PTHR14741">
    <property type="entry name" value="S-ADENOSYLMETHIONINE-DEPENDENT METHYLTRANSFERASE RELATED"/>
    <property type="match status" value="1"/>
</dbReference>
<evidence type="ECO:0000256" key="3">
    <source>
        <dbReference type="ARBA" id="ARBA00047418"/>
    </source>
</evidence>
<dbReference type="InterPro" id="IPR029063">
    <property type="entry name" value="SAM-dependent_MTases_sf"/>
</dbReference>
<comment type="catalytic activity">
    <reaction evidence="5">
        <text>a 5'-end (N(2),N(7)-dimethyl 5'-triphosphoguanosine)-ribonucleoside in snRNA + S-adenosyl-L-methionine = a 5'-end (N(2),N(2),N(7)-trimethyl 5'-triphosphoguanosine)-ribonucleoside in snRNA + S-adenosyl-L-homocysteine + H(+)</text>
        <dbReference type="Rhea" id="RHEA:78479"/>
        <dbReference type="Rhea" id="RHEA-COMP:19087"/>
        <dbReference type="Rhea" id="RHEA-COMP:19089"/>
        <dbReference type="ChEBI" id="CHEBI:15378"/>
        <dbReference type="ChEBI" id="CHEBI:57856"/>
        <dbReference type="ChEBI" id="CHEBI:59789"/>
        <dbReference type="ChEBI" id="CHEBI:167623"/>
        <dbReference type="ChEBI" id="CHEBI:172880"/>
    </reaction>
    <physiologicalReaction direction="left-to-right" evidence="5">
        <dbReference type="Rhea" id="RHEA:78480"/>
    </physiologicalReaction>
</comment>
<dbReference type="InterPro" id="IPR019012">
    <property type="entry name" value="RNA_cap_Gua-N2-MeTrfase"/>
</dbReference>
<organism evidence="10 11">
    <name type="scientific">Pelagomonas calceolata</name>
    <dbReference type="NCBI Taxonomy" id="35677"/>
    <lineage>
        <taxon>Eukaryota</taxon>
        <taxon>Sar</taxon>
        <taxon>Stramenopiles</taxon>
        <taxon>Ochrophyta</taxon>
        <taxon>Pelagophyceae</taxon>
        <taxon>Pelagomonadales</taxon>
        <taxon>Pelagomonadaceae</taxon>
        <taxon>Pelagomonas</taxon>
    </lineage>
</organism>
<dbReference type="Proteomes" id="UP000789595">
    <property type="component" value="Unassembled WGS sequence"/>
</dbReference>
<comment type="similarity">
    <text evidence="2">Belongs to the methyltransferase superfamily. Trimethylguanosine synthase family.</text>
</comment>
<evidence type="ECO:0000256" key="8">
    <source>
        <dbReference type="SAM" id="MobiDB-lite"/>
    </source>
</evidence>
<evidence type="ECO:0000256" key="6">
    <source>
        <dbReference type="ARBA" id="ARBA00049075"/>
    </source>
</evidence>
<dbReference type="Pfam" id="PF09445">
    <property type="entry name" value="Methyltransf_15"/>
    <property type="match status" value="1"/>
</dbReference>
<comment type="catalytic activity">
    <reaction evidence="4">
        <text>a 5'-end (N(7)-methyl 5'-triphosphoguanosine)-ribonucleoside in snoRNA + S-adenosyl-L-methionine = a 5'-end (N(2),N(7)-dimethyl 5'-triphosphoguanosine)-ribonucleoside in snoRNA + S-adenosyl-L-homocysteine + H(+)</text>
        <dbReference type="Rhea" id="RHEA:78475"/>
        <dbReference type="Rhea" id="RHEA-COMP:19086"/>
        <dbReference type="Rhea" id="RHEA-COMP:19088"/>
        <dbReference type="ChEBI" id="CHEBI:15378"/>
        <dbReference type="ChEBI" id="CHEBI:57856"/>
        <dbReference type="ChEBI" id="CHEBI:59789"/>
        <dbReference type="ChEBI" id="CHEBI:156461"/>
        <dbReference type="ChEBI" id="CHEBI:172880"/>
    </reaction>
    <physiologicalReaction direction="left-to-right" evidence="4">
        <dbReference type="Rhea" id="RHEA:78476"/>
    </physiologicalReaction>
</comment>
<dbReference type="SUPFAM" id="SSF53335">
    <property type="entry name" value="S-adenosyl-L-methionine-dependent methyltransferases"/>
    <property type="match status" value="1"/>
</dbReference>
<dbReference type="GO" id="GO:0005634">
    <property type="term" value="C:nucleus"/>
    <property type="evidence" value="ECO:0007669"/>
    <property type="project" value="TreeGrafter"/>
</dbReference>
<evidence type="ECO:0000256" key="7">
    <source>
        <dbReference type="ARBA" id="ARBA00049790"/>
    </source>
</evidence>
<dbReference type="SUPFAM" id="SSF51197">
    <property type="entry name" value="Clavaminate synthase-like"/>
    <property type="match status" value="1"/>
</dbReference>